<dbReference type="SMART" id="SM00487">
    <property type="entry name" value="DEXDc"/>
    <property type="match status" value="1"/>
</dbReference>
<dbReference type="Proteomes" id="UP000625711">
    <property type="component" value="Unassembled WGS sequence"/>
</dbReference>
<dbReference type="InterPro" id="IPR027417">
    <property type="entry name" value="P-loop_NTPase"/>
</dbReference>
<keyword evidence="2 8" id="KW-0378">Hydrolase</keyword>
<protein>
    <recommendedName>
        <fullName evidence="8">ATP-dependent RNA helicase</fullName>
        <ecNumber evidence="8">3.6.4.13</ecNumber>
    </recommendedName>
</protein>
<dbReference type="InterPro" id="IPR025313">
    <property type="entry name" value="SPB4-like_CTE"/>
</dbReference>
<dbReference type="SMART" id="SM00490">
    <property type="entry name" value="HELICc"/>
    <property type="match status" value="1"/>
</dbReference>
<dbReference type="Pfam" id="PF00271">
    <property type="entry name" value="Helicase_C"/>
    <property type="match status" value="1"/>
</dbReference>
<dbReference type="GO" id="GO:0005524">
    <property type="term" value="F:ATP binding"/>
    <property type="evidence" value="ECO:0007669"/>
    <property type="project" value="UniProtKB-UniRule"/>
</dbReference>
<evidence type="ECO:0000256" key="2">
    <source>
        <dbReference type="ARBA" id="ARBA00022801"/>
    </source>
</evidence>
<evidence type="ECO:0000256" key="5">
    <source>
        <dbReference type="ARBA" id="ARBA00022884"/>
    </source>
</evidence>
<accession>A0A834I633</accession>
<dbReference type="InterPro" id="IPR014001">
    <property type="entry name" value="Helicase_ATP-bd"/>
</dbReference>
<comment type="similarity">
    <text evidence="6">Belongs to the DEAD box helicase family. DDX18/HAS1 subfamily.</text>
</comment>
<evidence type="ECO:0000256" key="4">
    <source>
        <dbReference type="ARBA" id="ARBA00022840"/>
    </source>
</evidence>
<dbReference type="CDD" id="cd18787">
    <property type="entry name" value="SF2_C_DEAD"/>
    <property type="match status" value="1"/>
</dbReference>
<organism evidence="10 11">
    <name type="scientific">Rhynchophorus ferrugineus</name>
    <name type="common">Red palm weevil</name>
    <name type="synonym">Curculio ferrugineus</name>
    <dbReference type="NCBI Taxonomy" id="354439"/>
    <lineage>
        <taxon>Eukaryota</taxon>
        <taxon>Metazoa</taxon>
        <taxon>Ecdysozoa</taxon>
        <taxon>Arthropoda</taxon>
        <taxon>Hexapoda</taxon>
        <taxon>Insecta</taxon>
        <taxon>Pterygota</taxon>
        <taxon>Neoptera</taxon>
        <taxon>Endopterygota</taxon>
        <taxon>Coleoptera</taxon>
        <taxon>Polyphaga</taxon>
        <taxon>Cucujiformia</taxon>
        <taxon>Curculionidae</taxon>
        <taxon>Dryophthorinae</taxon>
        <taxon>Rhynchophorus</taxon>
    </lineage>
</organism>
<dbReference type="OrthoDB" id="10259640at2759"/>
<dbReference type="Gene3D" id="3.40.50.300">
    <property type="entry name" value="P-loop containing nucleotide triphosphate hydrolases"/>
    <property type="match status" value="2"/>
</dbReference>
<dbReference type="InterPro" id="IPR011545">
    <property type="entry name" value="DEAD/DEAH_box_helicase_dom"/>
</dbReference>
<proteinExistence type="inferred from homology"/>
<keyword evidence="1 8" id="KW-0547">Nucleotide-binding</keyword>
<feature type="domain" description="Helicase ATP-binding" evidence="9">
    <location>
        <begin position="53"/>
        <end position="228"/>
    </location>
</feature>
<dbReference type="FunFam" id="3.40.50.300:FF:000379">
    <property type="entry name" value="RNA helicase"/>
    <property type="match status" value="1"/>
</dbReference>
<comment type="catalytic activity">
    <reaction evidence="7 8">
        <text>ATP + H2O = ADP + phosphate + H(+)</text>
        <dbReference type="Rhea" id="RHEA:13065"/>
        <dbReference type="ChEBI" id="CHEBI:15377"/>
        <dbReference type="ChEBI" id="CHEBI:15378"/>
        <dbReference type="ChEBI" id="CHEBI:30616"/>
        <dbReference type="ChEBI" id="CHEBI:43474"/>
        <dbReference type="ChEBI" id="CHEBI:456216"/>
        <dbReference type="EC" id="3.6.4.13"/>
    </reaction>
</comment>
<dbReference type="InterPro" id="IPR044773">
    <property type="entry name" value="DDX18/Has1_DEADc"/>
</dbReference>
<dbReference type="Pfam" id="PF13959">
    <property type="entry name" value="CTE_SPB4"/>
    <property type="match status" value="1"/>
</dbReference>
<keyword evidence="5 8" id="KW-0694">RNA-binding</keyword>
<evidence type="ECO:0000259" key="9">
    <source>
        <dbReference type="PROSITE" id="PS51192"/>
    </source>
</evidence>
<dbReference type="SUPFAM" id="SSF52540">
    <property type="entry name" value="P-loop containing nucleoside triphosphate hydrolases"/>
    <property type="match status" value="2"/>
</dbReference>
<name>A0A834I633_RHYFE</name>
<reference evidence="10" key="1">
    <citation type="submission" date="2020-08" db="EMBL/GenBank/DDBJ databases">
        <title>Genome sequencing and assembly of the red palm weevil Rhynchophorus ferrugineus.</title>
        <authorList>
            <person name="Dias G.B."/>
            <person name="Bergman C.M."/>
            <person name="Manee M."/>
        </authorList>
    </citation>
    <scope>NUCLEOTIDE SEQUENCE</scope>
    <source>
        <strain evidence="10">AA-2017</strain>
        <tissue evidence="10">Whole larva</tissue>
    </source>
</reference>
<sequence>MAFEKYIAGNNISLQLTLDKSFESLRGAVCEKTLNAVTALGFKQLTDIQIKCIPHLLEGKDLVGHAKTGSGKTLTFLIPAIELITRIHLQPKCGTIVVILTPTRELAMQTYGVLRELTTFHNFTHGIIMGGTNRKTEAKKLTDGINILIATPGRLLDHLQNTSGFIYSNIQCLIIDEVDRILEIGFEAEITQILKILPRKRQTMLFSATQSSKSEMLAKLAFKKEPLYINADEITEESTVSGLQQGYVVCPTEYRLLFLYSFLKKNKSRKVMIFFSTCNSVEYHYKLFNYIDLSCLRIHGRQKQTKRTKTFFQFCNSSSGILLCTDVAARDDPKEYIHRVGRTARAGSTGNALLVLMVEELGYLWYLRQAKIPLNEYNVQWQKVSGVQSQLEHLIENHVALNKLAKEAYRSYLTAYDAHQPKTVFDVTKLDLLKVALSFGFKKTPDIELNISGMKGKKKKIKKNPKNLNKGFGFYKNHSTLRKREAINRKKMTA</sequence>
<keyword evidence="11" id="KW-1185">Reference proteome</keyword>
<dbReference type="InterPro" id="IPR001650">
    <property type="entry name" value="Helicase_C-like"/>
</dbReference>
<dbReference type="PANTHER" id="PTHR24031">
    <property type="entry name" value="RNA HELICASE"/>
    <property type="match status" value="1"/>
</dbReference>
<dbReference type="Pfam" id="PF00270">
    <property type="entry name" value="DEAD"/>
    <property type="match status" value="1"/>
</dbReference>
<dbReference type="GO" id="GO:0016787">
    <property type="term" value="F:hydrolase activity"/>
    <property type="evidence" value="ECO:0007669"/>
    <property type="project" value="UniProtKB-KW"/>
</dbReference>
<comment type="function">
    <text evidence="8">RNA helicase.</text>
</comment>
<evidence type="ECO:0000313" key="10">
    <source>
        <dbReference type="EMBL" id="KAF7274674.1"/>
    </source>
</evidence>
<evidence type="ECO:0000256" key="1">
    <source>
        <dbReference type="ARBA" id="ARBA00022741"/>
    </source>
</evidence>
<evidence type="ECO:0000256" key="6">
    <source>
        <dbReference type="ARBA" id="ARBA00024357"/>
    </source>
</evidence>
<keyword evidence="4 8" id="KW-0067">ATP-binding</keyword>
<evidence type="ECO:0000256" key="7">
    <source>
        <dbReference type="ARBA" id="ARBA00047984"/>
    </source>
</evidence>
<keyword evidence="3 8" id="KW-0347">Helicase</keyword>
<comment type="caution">
    <text evidence="10">The sequence shown here is derived from an EMBL/GenBank/DDBJ whole genome shotgun (WGS) entry which is preliminary data.</text>
</comment>
<dbReference type="EMBL" id="JAACXV010012406">
    <property type="protein sequence ID" value="KAF7274674.1"/>
    <property type="molecule type" value="Genomic_DNA"/>
</dbReference>
<comment type="domain">
    <text evidence="8">The Q motif is unique to and characteristic of the DEAD box family of RNA helicases and controls ATP binding and hydrolysis.</text>
</comment>
<evidence type="ECO:0000256" key="3">
    <source>
        <dbReference type="ARBA" id="ARBA00022806"/>
    </source>
</evidence>
<evidence type="ECO:0000256" key="8">
    <source>
        <dbReference type="RuleBase" id="RU365068"/>
    </source>
</evidence>
<dbReference type="CDD" id="cd17942">
    <property type="entry name" value="DEADc_DDX18"/>
    <property type="match status" value="1"/>
</dbReference>
<dbReference type="AlphaFoldDB" id="A0A834I633"/>
<dbReference type="GO" id="GO:0003723">
    <property type="term" value="F:RNA binding"/>
    <property type="evidence" value="ECO:0007669"/>
    <property type="project" value="UniProtKB-UniRule"/>
</dbReference>
<dbReference type="GO" id="GO:0003724">
    <property type="term" value="F:RNA helicase activity"/>
    <property type="evidence" value="ECO:0007669"/>
    <property type="project" value="UniProtKB-EC"/>
</dbReference>
<dbReference type="PROSITE" id="PS51192">
    <property type="entry name" value="HELICASE_ATP_BIND_1"/>
    <property type="match status" value="1"/>
</dbReference>
<evidence type="ECO:0000313" key="11">
    <source>
        <dbReference type="Proteomes" id="UP000625711"/>
    </source>
</evidence>
<dbReference type="EC" id="3.6.4.13" evidence="8"/>
<gene>
    <name evidence="10" type="ORF">GWI33_012655</name>
</gene>
<dbReference type="SMART" id="SM01178">
    <property type="entry name" value="DUF4217"/>
    <property type="match status" value="1"/>
</dbReference>